<dbReference type="GeneID" id="101855184"/>
<name>A0ABM0JM59_APLCA</name>
<dbReference type="PANTHER" id="PTHR46545:SF1">
    <property type="entry name" value="LEUCINE-RICH REPEAT-CONTAINING PROTEIN 51"/>
    <property type="match status" value="1"/>
</dbReference>
<dbReference type="Proteomes" id="UP000694888">
    <property type="component" value="Unplaced"/>
</dbReference>
<reference evidence="8" key="1">
    <citation type="submission" date="2025-08" db="UniProtKB">
        <authorList>
            <consortium name="RefSeq"/>
        </authorList>
    </citation>
    <scope>IDENTIFICATION</scope>
</reference>
<evidence type="ECO:0000256" key="4">
    <source>
        <dbReference type="ARBA" id="ARBA00022614"/>
    </source>
</evidence>
<dbReference type="PANTHER" id="PTHR46545">
    <property type="entry name" value="LEUCINE-RICH REPEAT-CONTAINING PROTEIN 51"/>
    <property type="match status" value="1"/>
</dbReference>
<evidence type="ECO:0000256" key="6">
    <source>
        <dbReference type="SAM" id="MobiDB-lite"/>
    </source>
</evidence>
<evidence type="ECO:0000256" key="1">
    <source>
        <dbReference type="ARBA" id="ARBA00004496"/>
    </source>
</evidence>
<keyword evidence="5" id="KW-0677">Repeat</keyword>
<organism evidence="7 8">
    <name type="scientific">Aplysia californica</name>
    <name type="common">California sea hare</name>
    <dbReference type="NCBI Taxonomy" id="6500"/>
    <lineage>
        <taxon>Eukaryota</taxon>
        <taxon>Metazoa</taxon>
        <taxon>Spiralia</taxon>
        <taxon>Lophotrochozoa</taxon>
        <taxon>Mollusca</taxon>
        <taxon>Gastropoda</taxon>
        <taxon>Heterobranchia</taxon>
        <taxon>Euthyneura</taxon>
        <taxon>Tectipleura</taxon>
        <taxon>Aplysiida</taxon>
        <taxon>Aplysioidea</taxon>
        <taxon>Aplysiidae</taxon>
        <taxon>Aplysia</taxon>
    </lineage>
</organism>
<dbReference type="Gene3D" id="3.80.10.10">
    <property type="entry name" value="Ribonuclease Inhibitor"/>
    <property type="match status" value="1"/>
</dbReference>
<gene>
    <name evidence="8" type="primary">LOC101855184</name>
</gene>
<comment type="subcellular location">
    <subcellularLocation>
        <location evidence="1">Cytoplasm</location>
    </subcellularLocation>
</comment>
<evidence type="ECO:0000313" key="7">
    <source>
        <dbReference type="Proteomes" id="UP000694888"/>
    </source>
</evidence>
<dbReference type="InterPro" id="IPR001611">
    <property type="entry name" value="Leu-rich_rpt"/>
</dbReference>
<keyword evidence="7" id="KW-1185">Reference proteome</keyword>
<evidence type="ECO:0000256" key="2">
    <source>
        <dbReference type="ARBA" id="ARBA00014223"/>
    </source>
</evidence>
<keyword evidence="4" id="KW-0433">Leucine-rich repeat</keyword>
<proteinExistence type="predicted"/>
<protein>
    <recommendedName>
        <fullName evidence="2">Leucine-rich repeat-containing protein 51</fullName>
    </recommendedName>
</protein>
<evidence type="ECO:0000313" key="8">
    <source>
        <dbReference type="RefSeq" id="XP_005096936.1"/>
    </source>
</evidence>
<keyword evidence="3" id="KW-0963">Cytoplasm</keyword>
<accession>A0ABM0JM59</accession>
<feature type="region of interest" description="Disordered" evidence="6">
    <location>
        <begin position="39"/>
        <end position="62"/>
    </location>
</feature>
<dbReference type="InterPro" id="IPR032675">
    <property type="entry name" value="LRR_dom_sf"/>
</dbReference>
<sequence length="210" mass="24095">MATSSVVPYEAKTARKVELNEIIPPVDFSFLKIASVDECESEEPRDNSPRKQRAVQKKKEEEKDDKSDSLCLKLNNNELKDVNNIMSIAEMLFQNPSSIGWIDLSFNSLTHIDPVLTQFENLKILYLHGNSIEDVKEVNKLAVLPRLIKLCLHGNPMENVKGYRQYVLSFVPNLVVFDFSRVTKADRATANTWKNFNNPQRQKKIKNNDD</sequence>
<dbReference type="SUPFAM" id="SSF52058">
    <property type="entry name" value="L domain-like"/>
    <property type="match status" value="1"/>
</dbReference>
<evidence type="ECO:0000256" key="5">
    <source>
        <dbReference type="ARBA" id="ARBA00022737"/>
    </source>
</evidence>
<dbReference type="Pfam" id="PF14580">
    <property type="entry name" value="LRR_9"/>
    <property type="match status" value="1"/>
</dbReference>
<dbReference type="PROSITE" id="PS51450">
    <property type="entry name" value="LRR"/>
    <property type="match status" value="1"/>
</dbReference>
<dbReference type="RefSeq" id="XP_005096936.1">
    <property type="nucleotide sequence ID" value="XM_005096879.3"/>
</dbReference>
<evidence type="ECO:0000256" key="3">
    <source>
        <dbReference type="ARBA" id="ARBA00022490"/>
    </source>
</evidence>